<dbReference type="PROSITE" id="PS51257">
    <property type="entry name" value="PROKAR_LIPOPROTEIN"/>
    <property type="match status" value="1"/>
</dbReference>
<dbReference type="NCBIfam" id="TIGR02887">
    <property type="entry name" value="spore_ger_x_C"/>
    <property type="match status" value="1"/>
</dbReference>
<evidence type="ECO:0000256" key="6">
    <source>
        <dbReference type="ARBA" id="ARBA00023139"/>
    </source>
</evidence>
<dbReference type="InterPro" id="IPR046953">
    <property type="entry name" value="Spore_GerAC-like_C"/>
</dbReference>
<dbReference type="Pfam" id="PF05504">
    <property type="entry name" value="Spore_GerAC"/>
    <property type="match status" value="1"/>
</dbReference>
<organism evidence="10 11">
    <name type="scientific">Priestia flexa</name>
    <dbReference type="NCBI Taxonomy" id="86664"/>
    <lineage>
        <taxon>Bacteria</taxon>
        <taxon>Bacillati</taxon>
        <taxon>Bacillota</taxon>
        <taxon>Bacilli</taxon>
        <taxon>Bacillales</taxon>
        <taxon>Bacillaceae</taxon>
        <taxon>Priestia</taxon>
    </lineage>
</organism>
<dbReference type="PANTHER" id="PTHR35789">
    <property type="entry name" value="SPORE GERMINATION PROTEIN B3"/>
    <property type="match status" value="1"/>
</dbReference>
<feature type="domain" description="Spore germination GerAC-like C-terminal" evidence="8">
    <location>
        <begin position="206"/>
        <end position="371"/>
    </location>
</feature>
<dbReference type="GO" id="GO:0016020">
    <property type="term" value="C:membrane"/>
    <property type="evidence" value="ECO:0007669"/>
    <property type="project" value="UniProtKB-SubCell"/>
</dbReference>
<keyword evidence="6" id="KW-0564">Palmitate</keyword>
<evidence type="ECO:0000256" key="1">
    <source>
        <dbReference type="ARBA" id="ARBA00004635"/>
    </source>
</evidence>
<sequence length="377" mass="42517">MNKYLAVIMMIIILVGCSRHRNIEQLSLVIGVGMDSLDTVNEKTSQHNLMLTHQTLISPDRGGVSSSSSSPYKNIVTKGPTVHEITRNIALKQDPLFSQHQRILVFGEKAGKTFKLDSLMDQLARDNEIRRSCLVFVTNGQAKDILTIKGMDTPPVNVIYDLVENRYRTNKILPTLSLGEISAKLETDQSFLVQRVSKLEKDIQLNGAALIKGGKIHAFLSQNDLQALSWLTGDIQGGIVYGKHGKYPFSFEIGSVKQKVKTKVESDHAIHFDVYVKTSGRLSEDWDATDQKLSPSFINHIEKNVEKIIQSDTNKILNKLQSDYEADAPEFREYVRINHPAFWKKHRKEWDTIFSNSTIDYHVDVTIEDFGAKTDSG</sequence>
<comment type="caution">
    <text evidence="10">The sequence shown here is derived from an EMBL/GenBank/DDBJ whole genome shotgun (WGS) entry which is preliminary data.</text>
</comment>
<dbReference type="GeneID" id="93683152"/>
<keyword evidence="3" id="KW-0309">Germination</keyword>
<dbReference type="RefSeq" id="WP_206782498.1">
    <property type="nucleotide sequence ID" value="NZ_CM125968.1"/>
</dbReference>
<keyword evidence="7" id="KW-0449">Lipoprotein</keyword>
<keyword evidence="5" id="KW-0472">Membrane</keyword>
<feature type="domain" description="Spore germination protein N-terminal" evidence="9">
    <location>
        <begin position="20"/>
        <end position="196"/>
    </location>
</feature>
<name>A0A8I1MG96_9BACI</name>
<dbReference type="InterPro" id="IPR008844">
    <property type="entry name" value="Spore_GerAC-like"/>
</dbReference>
<dbReference type="InterPro" id="IPR038501">
    <property type="entry name" value="Spore_GerAC_C_sf"/>
</dbReference>
<comment type="similarity">
    <text evidence="2">Belongs to the GerABKC lipoprotein family.</text>
</comment>
<dbReference type="Pfam" id="PF25198">
    <property type="entry name" value="Spore_GerAC_N"/>
    <property type="match status" value="1"/>
</dbReference>
<dbReference type="Gene3D" id="3.30.300.210">
    <property type="entry name" value="Nutrient germinant receptor protein C, domain 3"/>
    <property type="match status" value="1"/>
</dbReference>
<dbReference type="Gene3D" id="6.20.190.10">
    <property type="entry name" value="Nutrient germinant receptor protein C, domain 1"/>
    <property type="match status" value="1"/>
</dbReference>
<protein>
    <submittedName>
        <fullName evidence="10">Ger(X)C family spore germination protein</fullName>
    </submittedName>
</protein>
<evidence type="ECO:0000256" key="4">
    <source>
        <dbReference type="ARBA" id="ARBA00022729"/>
    </source>
</evidence>
<proteinExistence type="inferred from homology"/>
<evidence type="ECO:0000256" key="2">
    <source>
        <dbReference type="ARBA" id="ARBA00007886"/>
    </source>
</evidence>
<comment type="subcellular location">
    <subcellularLocation>
        <location evidence="1">Membrane</location>
        <topology evidence="1">Lipid-anchor</topology>
    </subcellularLocation>
</comment>
<dbReference type="GO" id="GO:0009847">
    <property type="term" value="P:spore germination"/>
    <property type="evidence" value="ECO:0007669"/>
    <property type="project" value="InterPro"/>
</dbReference>
<evidence type="ECO:0000256" key="3">
    <source>
        <dbReference type="ARBA" id="ARBA00022544"/>
    </source>
</evidence>
<accession>A0A8I1MG96</accession>
<dbReference type="InterPro" id="IPR057336">
    <property type="entry name" value="GerAC_N"/>
</dbReference>
<evidence type="ECO:0000256" key="5">
    <source>
        <dbReference type="ARBA" id="ARBA00023136"/>
    </source>
</evidence>
<evidence type="ECO:0000256" key="7">
    <source>
        <dbReference type="ARBA" id="ARBA00023288"/>
    </source>
</evidence>
<evidence type="ECO:0000313" key="10">
    <source>
        <dbReference type="EMBL" id="MBN8251737.1"/>
    </source>
</evidence>
<evidence type="ECO:0000313" key="11">
    <source>
        <dbReference type="Proteomes" id="UP000664578"/>
    </source>
</evidence>
<dbReference type="Proteomes" id="UP000664578">
    <property type="component" value="Unassembled WGS sequence"/>
</dbReference>
<evidence type="ECO:0000259" key="8">
    <source>
        <dbReference type="Pfam" id="PF05504"/>
    </source>
</evidence>
<dbReference type="EMBL" id="JAEMWV010000004">
    <property type="protein sequence ID" value="MBN8251737.1"/>
    <property type="molecule type" value="Genomic_DNA"/>
</dbReference>
<reference evidence="10" key="1">
    <citation type="submission" date="2020-12" db="EMBL/GenBank/DDBJ databases">
        <title>PHA producing bacteria isolated from mangrove.</title>
        <authorList>
            <person name="Zheng W."/>
            <person name="Yu S."/>
            <person name="Huang Y."/>
        </authorList>
    </citation>
    <scope>NUCLEOTIDE SEQUENCE</scope>
    <source>
        <strain evidence="10">GN22-4</strain>
    </source>
</reference>
<gene>
    <name evidence="10" type="ORF">JF537_09105</name>
</gene>
<dbReference type="PANTHER" id="PTHR35789:SF1">
    <property type="entry name" value="SPORE GERMINATION PROTEIN B3"/>
    <property type="match status" value="1"/>
</dbReference>
<keyword evidence="4" id="KW-0732">Signal</keyword>
<dbReference type="AlphaFoldDB" id="A0A8I1MG96"/>
<evidence type="ECO:0000259" key="9">
    <source>
        <dbReference type="Pfam" id="PF25198"/>
    </source>
</evidence>